<reference evidence="2" key="1">
    <citation type="submission" date="2007-05" db="EMBL/GenBank/DDBJ databases">
        <title>Complete sequence of chromosome of Psychrobacter sp. PRwf-1.</title>
        <authorList>
            <consortium name="US DOE Joint Genome Institute"/>
            <person name="Copeland A."/>
            <person name="Lucas S."/>
            <person name="Lapidus A."/>
            <person name="Barry K."/>
            <person name="Detter J.C."/>
            <person name="Glavina del Rio T."/>
            <person name="Hammon N."/>
            <person name="Israni S."/>
            <person name="Dalin E."/>
            <person name="Tice H."/>
            <person name="Pitluck S."/>
            <person name="Chain P."/>
            <person name="Malfatti S."/>
            <person name="Shin M."/>
            <person name="Vergez L."/>
            <person name="Schmutz J."/>
            <person name="Larimer F."/>
            <person name="Land M."/>
            <person name="Hauser L."/>
            <person name="Kyrpides N."/>
            <person name="Kim E."/>
            <person name="Tiedje J."/>
            <person name="Richardson P."/>
        </authorList>
    </citation>
    <scope>NUCLEOTIDE SEQUENCE [LARGE SCALE GENOMIC DNA]</scope>
    <source>
        <strain evidence="2">PRwf-1</strain>
    </source>
</reference>
<evidence type="ECO:0000256" key="1">
    <source>
        <dbReference type="SAM" id="Coils"/>
    </source>
</evidence>
<dbReference type="STRING" id="349106.PsycPRwf_1123"/>
<dbReference type="HOGENOM" id="CLU_130970_0_0_6"/>
<evidence type="ECO:0000313" key="2">
    <source>
        <dbReference type="EMBL" id="ABQ94072.1"/>
    </source>
</evidence>
<sequence length="138" mass="15716">MPTRTRSRHLKDSDIEAIVELLDGWDGDVTWKALCDACGPAIGFKPTRQTLNKFSRVVGAYKLAKERAKEGTKELKIPPTLAMAAQRIDRLTREVERLERENTALLEQFVVWQYNAFAHGLSQEDLNKGLYKIDRGQT</sequence>
<dbReference type="eggNOG" id="ENOG5032YGZ">
    <property type="taxonomic scope" value="Bacteria"/>
</dbReference>
<dbReference type="AlphaFoldDB" id="A5WEI1"/>
<protein>
    <submittedName>
        <fullName evidence="2">Uncharacterized protein</fullName>
    </submittedName>
</protein>
<keyword evidence="1" id="KW-0175">Coiled coil</keyword>
<gene>
    <name evidence="2" type="ordered locus">PsycPRwf_1123</name>
</gene>
<organism evidence="2">
    <name type="scientific">Psychrobacter sp. (strain PRwf-1)</name>
    <dbReference type="NCBI Taxonomy" id="349106"/>
    <lineage>
        <taxon>Bacteria</taxon>
        <taxon>Pseudomonadati</taxon>
        <taxon>Pseudomonadota</taxon>
        <taxon>Gammaproteobacteria</taxon>
        <taxon>Moraxellales</taxon>
        <taxon>Moraxellaceae</taxon>
        <taxon>Psychrobacter</taxon>
    </lineage>
</organism>
<dbReference type="KEGG" id="prw:PsycPRwf_1123"/>
<name>A5WEI1_PSYWF</name>
<proteinExistence type="predicted"/>
<feature type="coiled-coil region" evidence="1">
    <location>
        <begin position="81"/>
        <end position="108"/>
    </location>
</feature>
<dbReference type="EMBL" id="CP000713">
    <property type="protein sequence ID" value="ABQ94072.1"/>
    <property type="molecule type" value="Genomic_DNA"/>
</dbReference>
<accession>A5WEI1</accession>